<protein>
    <submittedName>
        <fullName evidence="2">Uncharacterized protein</fullName>
    </submittedName>
</protein>
<keyword evidence="1" id="KW-0472">Membrane</keyword>
<evidence type="ECO:0000313" key="3">
    <source>
        <dbReference type="Proteomes" id="UP000005113"/>
    </source>
</evidence>
<name>J0XSY2_9BACT</name>
<dbReference type="HOGENOM" id="CLU_2510800_0_0_10"/>
<accession>J0XSY2</accession>
<sequence>MAKGLQLFVFFMPSDLISSFFWLSIFRVFLGPAASKLAAAMLRGSQGCSALQATLRFAFGLAFGHPSAALGRSSVFFLLAVFFGG</sequence>
<keyword evidence="1" id="KW-1133">Transmembrane helix</keyword>
<organism evidence="2 3">
    <name type="scientific">Saprospira grandis DSM 2844</name>
    <dbReference type="NCBI Taxonomy" id="694433"/>
    <lineage>
        <taxon>Bacteria</taxon>
        <taxon>Pseudomonadati</taxon>
        <taxon>Bacteroidota</taxon>
        <taxon>Saprospiria</taxon>
        <taxon>Saprospirales</taxon>
        <taxon>Saprospiraceae</taxon>
        <taxon>Saprospira</taxon>
    </lineage>
</organism>
<dbReference type="Proteomes" id="UP000005113">
    <property type="component" value="Unassembled WGS sequence"/>
</dbReference>
<reference evidence="3" key="1">
    <citation type="journal article" date="2012" name="Stand. Genomic Sci.">
        <title>Permanent draft genome sequence of the gliding predator Saprospira grandis strain Sa g1 (= HR1).</title>
        <authorList>
            <person name="Mavromatis K."/>
            <person name="Chertkov O."/>
            <person name="Lapidus A."/>
            <person name="Nolan M."/>
            <person name="Lucas S."/>
            <person name="Tice H."/>
            <person name="Del Rio T.G."/>
            <person name="Cheng J.F."/>
            <person name="Han C."/>
            <person name="Tapia R."/>
            <person name="Bruce D."/>
            <person name="Goodwin L.A."/>
            <person name="Pitluck S."/>
            <person name="Huntemann M."/>
            <person name="Liolios K."/>
            <person name="Pagani I."/>
            <person name="Ivanova N."/>
            <person name="Mikhailova N."/>
            <person name="Pati A."/>
            <person name="Chen A."/>
            <person name="Palaniappan K."/>
            <person name="Land M."/>
            <person name="Brambilla E.M."/>
            <person name="Rohde M."/>
            <person name="Spring S."/>
            <person name="Goker M."/>
            <person name="Detter J.C."/>
            <person name="Bristow J."/>
            <person name="Eisen J.A."/>
            <person name="Markowitz V."/>
            <person name="Hugenholtz P."/>
            <person name="Kyrpides N.C."/>
            <person name="Klenk H.P."/>
            <person name="Woyke T."/>
        </authorList>
    </citation>
    <scope>NUCLEOTIDE SEQUENCE [LARGE SCALE GENOMIC DNA]</scope>
    <source>
        <strain evidence="3">DSM 2844</strain>
    </source>
</reference>
<keyword evidence="1" id="KW-0812">Transmembrane</keyword>
<evidence type="ECO:0000313" key="2">
    <source>
        <dbReference type="EMBL" id="EJF52031.1"/>
    </source>
</evidence>
<proteinExistence type="predicted"/>
<evidence type="ECO:0000256" key="1">
    <source>
        <dbReference type="SAM" id="Phobius"/>
    </source>
</evidence>
<gene>
    <name evidence="2" type="ORF">SapgrDRAFT_0280</name>
</gene>
<feature type="transmembrane region" description="Helical" evidence="1">
    <location>
        <begin position="54"/>
        <end position="83"/>
    </location>
</feature>
<dbReference type="EMBL" id="JH719942">
    <property type="protein sequence ID" value="EJF52031.1"/>
    <property type="molecule type" value="Genomic_DNA"/>
</dbReference>
<dbReference type="AlphaFoldDB" id="J0XSY2"/>